<dbReference type="SUPFAM" id="SSF53474">
    <property type="entry name" value="alpha/beta-Hydrolases"/>
    <property type="match status" value="1"/>
</dbReference>
<reference evidence="2 3" key="1">
    <citation type="journal article" date="2016" name="Int. J. Syst. Evol. Microbiol.">
        <title>Chitinibacter fontanus sp. nov., isolated from a spring.</title>
        <authorList>
            <person name="Sheu S.Y."/>
            <person name="Li Y.S."/>
            <person name="Young C.C."/>
            <person name="Chen W.M."/>
        </authorList>
    </citation>
    <scope>NUCLEOTIDE SEQUENCE [LARGE SCALE GENOMIC DNA]</scope>
    <source>
        <strain evidence="2 3">STM-7</strain>
    </source>
</reference>
<dbReference type="PANTHER" id="PTHR43798:SF33">
    <property type="entry name" value="HYDROLASE, PUTATIVE (AFU_ORTHOLOGUE AFUA_2G14860)-RELATED"/>
    <property type="match status" value="1"/>
</dbReference>
<dbReference type="Gene3D" id="3.40.50.1820">
    <property type="entry name" value="alpha/beta hydrolase"/>
    <property type="match status" value="1"/>
</dbReference>
<sequence>MDTLKLNWNGLDLIGSAHIPAGASDAVLMLHGFTGNRIEFTYLFVDLSRQWAGQNLASFRFDFPGCGESDGEFAHITVAQQIAVTEFLIIQLRALYPQLRLHLLGFSMGGLVALHTLAQGSRELLQAVTSLCALAPALNIAEVVPQQAAAMAKPLPQGGFDFLGIEVGTPLLNELATFDALAGVTQLTLPVHIVHGECDVVVPVAGSAKLAQQIAGASFLQIDAADHVFAQIGHRQVLAAAVAQWVASHSK</sequence>
<dbReference type="Proteomes" id="UP000510822">
    <property type="component" value="Chromosome"/>
</dbReference>
<gene>
    <name evidence="2" type="ORF">HZU75_01105</name>
</gene>
<keyword evidence="2" id="KW-0378">Hydrolase</keyword>
<name>A0A7D5Z3X2_9NEIS</name>
<dbReference type="InterPro" id="IPR029058">
    <property type="entry name" value="AB_hydrolase_fold"/>
</dbReference>
<feature type="domain" description="AB hydrolase-1" evidence="1">
    <location>
        <begin position="26"/>
        <end position="151"/>
    </location>
</feature>
<evidence type="ECO:0000259" key="1">
    <source>
        <dbReference type="Pfam" id="PF00561"/>
    </source>
</evidence>
<evidence type="ECO:0000313" key="2">
    <source>
        <dbReference type="EMBL" id="QLI80242.1"/>
    </source>
</evidence>
<dbReference type="GO" id="GO:0016020">
    <property type="term" value="C:membrane"/>
    <property type="evidence" value="ECO:0007669"/>
    <property type="project" value="TreeGrafter"/>
</dbReference>
<dbReference type="KEGG" id="cfon:HZU75_01105"/>
<dbReference type="InterPro" id="IPR000073">
    <property type="entry name" value="AB_hydrolase_1"/>
</dbReference>
<protein>
    <submittedName>
        <fullName evidence="2">Alpha/beta fold hydrolase</fullName>
    </submittedName>
</protein>
<dbReference type="RefSeq" id="WP_180307386.1">
    <property type="nucleotide sequence ID" value="NZ_CP058952.1"/>
</dbReference>
<evidence type="ECO:0000313" key="3">
    <source>
        <dbReference type="Proteomes" id="UP000510822"/>
    </source>
</evidence>
<dbReference type="Pfam" id="PF00561">
    <property type="entry name" value="Abhydrolase_1"/>
    <property type="match status" value="1"/>
</dbReference>
<organism evidence="2 3">
    <name type="scientific">Chitinibacter fontanus</name>
    <dbReference type="NCBI Taxonomy" id="1737446"/>
    <lineage>
        <taxon>Bacteria</taxon>
        <taxon>Pseudomonadati</taxon>
        <taxon>Pseudomonadota</taxon>
        <taxon>Betaproteobacteria</taxon>
        <taxon>Neisseriales</taxon>
        <taxon>Chitinibacteraceae</taxon>
        <taxon>Chitinibacter</taxon>
    </lineage>
</organism>
<dbReference type="EMBL" id="CP058952">
    <property type="protein sequence ID" value="QLI80242.1"/>
    <property type="molecule type" value="Genomic_DNA"/>
</dbReference>
<dbReference type="AlphaFoldDB" id="A0A7D5Z3X2"/>
<dbReference type="PANTHER" id="PTHR43798">
    <property type="entry name" value="MONOACYLGLYCEROL LIPASE"/>
    <property type="match status" value="1"/>
</dbReference>
<keyword evidence="3" id="KW-1185">Reference proteome</keyword>
<dbReference type="GO" id="GO:0016787">
    <property type="term" value="F:hydrolase activity"/>
    <property type="evidence" value="ECO:0007669"/>
    <property type="project" value="UniProtKB-KW"/>
</dbReference>
<dbReference type="InterPro" id="IPR050266">
    <property type="entry name" value="AB_hydrolase_sf"/>
</dbReference>
<proteinExistence type="predicted"/>
<accession>A0A7D5Z3X2</accession>